<keyword evidence="6" id="KW-0175">Coiled coil</keyword>
<evidence type="ECO:0000256" key="7">
    <source>
        <dbReference type="SAM" id="MobiDB-lite"/>
    </source>
</evidence>
<feature type="compositionally biased region" description="Basic and acidic residues" evidence="7">
    <location>
        <begin position="11"/>
        <end position="28"/>
    </location>
</feature>
<feature type="domain" description="NlpC/P60" evidence="8">
    <location>
        <begin position="296"/>
        <end position="416"/>
    </location>
</feature>
<reference evidence="9 10" key="1">
    <citation type="submission" date="2017-07" db="EMBL/GenBank/DDBJ databases">
        <title>Virgibacillus sp. LM2416.</title>
        <authorList>
            <person name="Tak E.J."/>
            <person name="Bae J.-W."/>
        </authorList>
    </citation>
    <scope>NUCLEOTIDE SEQUENCE [LARGE SCALE GENOMIC DNA]</scope>
    <source>
        <strain evidence="9 10">LM2416</strain>
    </source>
</reference>
<evidence type="ECO:0000256" key="2">
    <source>
        <dbReference type="ARBA" id="ARBA00022670"/>
    </source>
</evidence>
<sequence length="417" mass="45849">MFVNSTVHAESMSDLKSKQSEVHNERSSVKANLSDAEAKIADVMIDLKERNNKIEKVEKALKQNQAKMDETKVKVNDTKDKVNKLEEEVKTLEDEIEARYEILKDRIVSYQKSGGNIGYMDVIFGSKSFGEFISRVSAVNKITNSDEELMKEQEKAKKEVEEKQDKVEKKLEDLKEMKTELEGMKETILVQKEKNEEAKAELKDKKENLVAMKEELQIKDSSLAAIETEVSDSIAQKNIEQERAVAAAEVADAEKDHQNDTNDDSGKLATLSSKSSSDSEQKKTTQSEPSVSHSGSGGVSAAINAGFPYIGTPYVWNGESPSGFDCSGFIAWAFRQGGISLPSSTSALQSVGSKVSYSNAQPGDLVFFNTYKTNGHVGIYLGGGKFIGAQNSTGLAVANMTSGYWADHFAGHVRRVR</sequence>
<dbReference type="Gene3D" id="6.10.250.3150">
    <property type="match status" value="1"/>
</dbReference>
<keyword evidence="5" id="KW-0788">Thiol protease</keyword>
<dbReference type="SUPFAM" id="SSF54001">
    <property type="entry name" value="Cysteine proteinases"/>
    <property type="match status" value="1"/>
</dbReference>
<dbReference type="KEGG" id="vil:CFK37_11865"/>
<feature type="coiled-coil region" evidence="6">
    <location>
        <begin position="33"/>
        <end position="102"/>
    </location>
</feature>
<feature type="compositionally biased region" description="Low complexity" evidence="7">
    <location>
        <begin position="267"/>
        <end position="276"/>
    </location>
</feature>
<dbReference type="InterPro" id="IPR051202">
    <property type="entry name" value="Peptidase_C40"/>
</dbReference>
<evidence type="ECO:0000256" key="5">
    <source>
        <dbReference type="ARBA" id="ARBA00022807"/>
    </source>
</evidence>
<proteinExistence type="inferred from homology"/>
<keyword evidence="3" id="KW-0732">Signal</keyword>
<dbReference type="PANTHER" id="PTHR47053:SF1">
    <property type="entry name" value="MUREIN DD-ENDOPEPTIDASE MEPH-RELATED"/>
    <property type="match status" value="1"/>
</dbReference>
<dbReference type="Pfam" id="PF24568">
    <property type="entry name" value="CC_PcsB"/>
    <property type="match status" value="1"/>
</dbReference>
<evidence type="ECO:0000256" key="6">
    <source>
        <dbReference type="SAM" id="Coils"/>
    </source>
</evidence>
<dbReference type="Gene3D" id="3.90.1720.10">
    <property type="entry name" value="endopeptidase domain like (from Nostoc punctiforme)"/>
    <property type="match status" value="1"/>
</dbReference>
<evidence type="ECO:0000313" key="9">
    <source>
        <dbReference type="EMBL" id="ASK62792.1"/>
    </source>
</evidence>
<evidence type="ECO:0000256" key="1">
    <source>
        <dbReference type="ARBA" id="ARBA00007074"/>
    </source>
</evidence>
<dbReference type="GO" id="GO:0008234">
    <property type="term" value="F:cysteine-type peptidase activity"/>
    <property type="evidence" value="ECO:0007669"/>
    <property type="project" value="UniProtKB-KW"/>
</dbReference>
<keyword evidence="4" id="KW-0378">Hydrolase</keyword>
<dbReference type="GO" id="GO:0006508">
    <property type="term" value="P:proteolysis"/>
    <property type="evidence" value="ECO:0007669"/>
    <property type="project" value="UniProtKB-KW"/>
</dbReference>
<feature type="region of interest" description="Disordered" evidence="7">
    <location>
        <begin position="245"/>
        <end position="297"/>
    </location>
</feature>
<dbReference type="Pfam" id="PF00877">
    <property type="entry name" value="NLPC_P60"/>
    <property type="match status" value="1"/>
</dbReference>
<evidence type="ECO:0000259" key="8">
    <source>
        <dbReference type="PROSITE" id="PS51935"/>
    </source>
</evidence>
<accession>A0A220U467</accession>
<gene>
    <name evidence="9" type="ORF">CFK37_11865</name>
</gene>
<dbReference type="InterPro" id="IPR057309">
    <property type="entry name" value="PcsB_CC"/>
</dbReference>
<organism evidence="9 10">
    <name type="scientific">Virgibacillus phasianinus</name>
    <dbReference type="NCBI Taxonomy" id="2017483"/>
    <lineage>
        <taxon>Bacteria</taxon>
        <taxon>Bacillati</taxon>
        <taxon>Bacillota</taxon>
        <taxon>Bacilli</taxon>
        <taxon>Bacillales</taxon>
        <taxon>Bacillaceae</taxon>
        <taxon>Virgibacillus</taxon>
    </lineage>
</organism>
<comment type="similarity">
    <text evidence="1">Belongs to the peptidase C40 family.</text>
</comment>
<dbReference type="PANTHER" id="PTHR47053">
    <property type="entry name" value="MUREIN DD-ENDOPEPTIDASE MEPH-RELATED"/>
    <property type="match status" value="1"/>
</dbReference>
<dbReference type="AlphaFoldDB" id="A0A220U467"/>
<feature type="region of interest" description="Disordered" evidence="7">
    <location>
        <begin position="1"/>
        <end position="31"/>
    </location>
</feature>
<feature type="compositionally biased region" description="Basic and acidic residues" evidence="7">
    <location>
        <begin position="252"/>
        <end position="266"/>
    </location>
</feature>
<evidence type="ECO:0000313" key="10">
    <source>
        <dbReference type="Proteomes" id="UP000198312"/>
    </source>
</evidence>
<dbReference type="Proteomes" id="UP000198312">
    <property type="component" value="Chromosome"/>
</dbReference>
<protein>
    <submittedName>
        <fullName evidence="9">Peptidase</fullName>
    </submittedName>
</protein>
<dbReference type="PROSITE" id="PS51935">
    <property type="entry name" value="NLPC_P60"/>
    <property type="match status" value="1"/>
</dbReference>
<keyword evidence="10" id="KW-1185">Reference proteome</keyword>
<dbReference type="OrthoDB" id="9813368at2"/>
<dbReference type="EMBL" id="CP022315">
    <property type="protein sequence ID" value="ASK62792.1"/>
    <property type="molecule type" value="Genomic_DNA"/>
</dbReference>
<evidence type="ECO:0000256" key="4">
    <source>
        <dbReference type="ARBA" id="ARBA00022801"/>
    </source>
</evidence>
<name>A0A220U467_9BACI</name>
<dbReference type="InterPro" id="IPR000064">
    <property type="entry name" value="NLP_P60_dom"/>
</dbReference>
<evidence type="ECO:0000256" key="3">
    <source>
        <dbReference type="ARBA" id="ARBA00022729"/>
    </source>
</evidence>
<dbReference type="InterPro" id="IPR038765">
    <property type="entry name" value="Papain-like_cys_pep_sf"/>
</dbReference>
<keyword evidence="2" id="KW-0645">Protease</keyword>